<evidence type="ECO:0000313" key="1">
    <source>
        <dbReference type="EMBL" id="MBY85524.1"/>
    </source>
</evidence>
<dbReference type="AlphaFoldDB" id="A0A2S2R6F3"/>
<organism evidence="1">
    <name type="scientific">Sipha flava</name>
    <name type="common">yellow sugarcane aphid</name>
    <dbReference type="NCBI Taxonomy" id="143950"/>
    <lineage>
        <taxon>Eukaryota</taxon>
        <taxon>Metazoa</taxon>
        <taxon>Ecdysozoa</taxon>
        <taxon>Arthropoda</taxon>
        <taxon>Hexapoda</taxon>
        <taxon>Insecta</taxon>
        <taxon>Pterygota</taxon>
        <taxon>Neoptera</taxon>
        <taxon>Paraneoptera</taxon>
        <taxon>Hemiptera</taxon>
        <taxon>Sternorrhyncha</taxon>
        <taxon>Aphidomorpha</taxon>
        <taxon>Aphidoidea</taxon>
        <taxon>Aphididae</taxon>
        <taxon>Sipha</taxon>
    </lineage>
</organism>
<sequence>MVWLVGISQIHKFKSAICIIKFKNNNNNDNNNNRIYYISFLTGLKSIKNHLRTLYIILLYRTHDFPFVTFIRLDFISYKVVLGFLKCKTIWEFCSEQVFSQLYYMSHWSA</sequence>
<proteinExistence type="predicted"/>
<dbReference type="EMBL" id="GGMS01016321">
    <property type="protein sequence ID" value="MBY85524.1"/>
    <property type="molecule type" value="Transcribed_RNA"/>
</dbReference>
<gene>
    <name evidence="1" type="ORF">g.132917</name>
</gene>
<name>A0A2S2R6F3_9HEMI</name>
<reference evidence="1" key="1">
    <citation type="submission" date="2018-04" db="EMBL/GenBank/DDBJ databases">
        <title>Transcriptome assembly of Sipha flava.</title>
        <authorList>
            <person name="Scully E.D."/>
            <person name="Geib S.M."/>
            <person name="Palmer N.A."/>
            <person name="Koch K."/>
            <person name="Bradshaw J."/>
            <person name="Heng-Moss T."/>
            <person name="Sarath G."/>
        </authorList>
    </citation>
    <scope>NUCLEOTIDE SEQUENCE</scope>
</reference>
<protein>
    <submittedName>
        <fullName evidence="1">Uncharacterized protein</fullName>
    </submittedName>
</protein>
<accession>A0A2S2R6F3</accession>